<dbReference type="PRINTS" id="PR00092">
    <property type="entry name" value="TYROSINASE"/>
</dbReference>
<proteinExistence type="inferred from homology"/>
<keyword evidence="2 7" id="KW-0479">Metal-binding</keyword>
<evidence type="ECO:0000256" key="8">
    <source>
        <dbReference type="PIRSR" id="PIRSR000290-2"/>
    </source>
</evidence>
<dbReference type="Gene3D" id="1.10.1280.10">
    <property type="entry name" value="Di-copper center containing domain from catechol oxidase"/>
    <property type="match status" value="1"/>
</dbReference>
<evidence type="ECO:0000259" key="11">
    <source>
        <dbReference type="PROSITE" id="PS00498"/>
    </source>
</evidence>
<dbReference type="PANTHER" id="PTHR11474:SF76">
    <property type="entry name" value="SHKT DOMAIN-CONTAINING PROTEIN"/>
    <property type="match status" value="1"/>
</dbReference>
<dbReference type="PANTHER" id="PTHR11474">
    <property type="entry name" value="TYROSINASE FAMILY MEMBER"/>
    <property type="match status" value="1"/>
</dbReference>
<dbReference type="InterPro" id="IPR016213">
    <property type="entry name" value="Polyphenol_oxidase"/>
</dbReference>
<reference evidence="12" key="1">
    <citation type="submission" date="2021-01" db="UniProtKB">
        <authorList>
            <consortium name="EnsemblPlants"/>
        </authorList>
    </citation>
    <scope>IDENTIFICATION</scope>
</reference>
<dbReference type="Pfam" id="PF00264">
    <property type="entry name" value="Tyrosinase"/>
    <property type="match status" value="1"/>
</dbReference>
<evidence type="ECO:0000256" key="9">
    <source>
        <dbReference type="PIRSR" id="PIRSR000290-3"/>
    </source>
</evidence>
<keyword evidence="6 8" id="KW-1015">Disulfide bond</keyword>
<evidence type="ECO:0000256" key="4">
    <source>
        <dbReference type="ARBA" id="ARBA00023002"/>
    </source>
</evidence>
<dbReference type="SUPFAM" id="SSF48056">
    <property type="entry name" value="Di-copper centre-containing domain"/>
    <property type="match status" value="1"/>
</dbReference>
<dbReference type="Proteomes" id="UP000594263">
    <property type="component" value="Unplaced"/>
</dbReference>
<name>A0A7N0VLV1_KALFE</name>
<dbReference type="InterPro" id="IPR008922">
    <property type="entry name" value="Di-copper_centre_dom_sf"/>
</dbReference>
<dbReference type="InterPro" id="IPR022739">
    <property type="entry name" value="Polyphenol_oxidase_cen"/>
</dbReference>
<feature type="cross-link" description="2'-(S-cysteinyl)-histidine (Cys-His)" evidence="9">
    <location>
        <begin position="184"/>
        <end position="201"/>
    </location>
</feature>
<feature type="disulfide bond" evidence="8">
    <location>
        <begin position="118"/>
        <end position="181"/>
    </location>
</feature>
<feature type="domain" description="Tyrosinase copper-binding" evidence="11">
    <location>
        <begin position="359"/>
        <end position="370"/>
    </location>
</feature>
<feature type="binding site" evidence="7">
    <location>
        <position position="210"/>
    </location>
    <ligand>
        <name>Cu cation</name>
        <dbReference type="ChEBI" id="CHEBI:23378"/>
        <label>A</label>
    </ligand>
</feature>
<feature type="binding site" evidence="7">
    <location>
        <position position="366"/>
    </location>
    <ligand>
        <name>Cu cation</name>
        <dbReference type="ChEBI" id="CHEBI:23378"/>
        <label>B</label>
    </ligand>
</feature>
<dbReference type="GO" id="GO:0046148">
    <property type="term" value="P:pigment biosynthetic process"/>
    <property type="evidence" value="ECO:0007669"/>
    <property type="project" value="InterPro"/>
</dbReference>
<keyword evidence="5 7" id="KW-0186">Copper</keyword>
<feature type="binding site" evidence="7">
    <location>
        <position position="180"/>
    </location>
    <ligand>
        <name>Cu cation</name>
        <dbReference type="ChEBI" id="CHEBI:23378"/>
        <label>A</label>
    </ligand>
</feature>
<dbReference type="InterPro" id="IPR050316">
    <property type="entry name" value="Tyrosinase/Hemocyanin"/>
</dbReference>
<dbReference type="FunFam" id="1.10.1280.10:FF:000007">
    <property type="entry name" value="Polyphenol oxidase, chloroplastic"/>
    <property type="match status" value="1"/>
</dbReference>
<dbReference type="GO" id="GO:0046872">
    <property type="term" value="F:metal ion binding"/>
    <property type="evidence" value="ECO:0007669"/>
    <property type="project" value="UniProtKB-KW"/>
</dbReference>
<evidence type="ECO:0000256" key="6">
    <source>
        <dbReference type="ARBA" id="ARBA00023157"/>
    </source>
</evidence>
<dbReference type="PIRSF" id="PIRSF000290">
    <property type="entry name" value="PPO_plant"/>
    <property type="match status" value="1"/>
</dbReference>
<comment type="cofactor">
    <cofactor evidence="7">
        <name>Cu(2+)</name>
        <dbReference type="ChEBI" id="CHEBI:29036"/>
    </cofactor>
    <text evidence="7">Binds 2 copper ions per subunit.</text>
</comment>
<keyword evidence="13" id="KW-1185">Reference proteome</keyword>
<organism evidence="12 13">
    <name type="scientific">Kalanchoe fedtschenkoi</name>
    <name type="common">Lavender scallops</name>
    <name type="synonym">South American air plant</name>
    <dbReference type="NCBI Taxonomy" id="63787"/>
    <lineage>
        <taxon>Eukaryota</taxon>
        <taxon>Viridiplantae</taxon>
        <taxon>Streptophyta</taxon>
        <taxon>Embryophyta</taxon>
        <taxon>Tracheophyta</taxon>
        <taxon>Spermatophyta</taxon>
        <taxon>Magnoliopsida</taxon>
        <taxon>eudicotyledons</taxon>
        <taxon>Gunneridae</taxon>
        <taxon>Pentapetalae</taxon>
        <taxon>Saxifragales</taxon>
        <taxon>Crassulaceae</taxon>
        <taxon>Kalanchoe</taxon>
    </lineage>
</organism>
<comment type="similarity">
    <text evidence="1">Belongs to the tyrosinase family.</text>
</comment>
<dbReference type="InterPro" id="IPR002227">
    <property type="entry name" value="Tyrosinase_Cu-bd"/>
</dbReference>
<feature type="binding site" evidence="7">
    <location>
        <position position="332"/>
    </location>
    <ligand>
        <name>Cu cation</name>
        <dbReference type="ChEBI" id="CHEBI:23378"/>
        <label>B</label>
    </ligand>
</feature>
<dbReference type="InterPro" id="IPR022740">
    <property type="entry name" value="Polyphenol_oxidase_C"/>
</dbReference>
<protein>
    <recommendedName>
        <fullName evidence="10 11">Tyrosinase copper-binding domain-containing protein</fullName>
    </recommendedName>
</protein>
<dbReference type="PROSITE" id="PS00498">
    <property type="entry name" value="TYROSINASE_2"/>
    <property type="match status" value="1"/>
</dbReference>
<dbReference type="Pfam" id="PF12143">
    <property type="entry name" value="PPO1_KFDV"/>
    <property type="match status" value="1"/>
</dbReference>
<evidence type="ECO:0000256" key="7">
    <source>
        <dbReference type="PIRSR" id="PIRSR000290-1"/>
    </source>
</evidence>
<evidence type="ECO:0000259" key="10">
    <source>
        <dbReference type="PROSITE" id="PS00497"/>
    </source>
</evidence>
<evidence type="ECO:0000256" key="1">
    <source>
        <dbReference type="ARBA" id="ARBA00009928"/>
    </source>
</evidence>
<evidence type="ECO:0000256" key="5">
    <source>
        <dbReference type="ARBA" id="ARBA00023008"/>
    </source>
</evidence>
<keyword evidence="4" id="KW-0560">Oxidoreductase</keyword>
<accession>A0A7N0VLV1</accession>
<feature type="domain" description="Tyrosinase copper-binding" evidence="10">
    <location>
        <begin position="201"/>
        <end position="218"/>
    </location>
</feature>
<dbReference type="Pfam" id="PF12142">
    <property type="entry name" value="PPO1_DWL"/>
    <property type="match status" value="1"/>
</dbReference>
<dbReference type="PROSITE" id="PS00497">
    <property type="entry name" value="TYROSINASE_1"/>
    <property type="match status" value="1"/>
</dbReference>
<evidence type="ECO:0000313" key="12">
    <source>
        <dbReference type="EnsemblPlants" id="Kaladp1262s0012.1.v1.1.CDS.1"/>
    </source>
</evidence>
<feature type="binding site" evidence="7">
    <location>
        <position position="201"/>
    </location>
    <ligand>
        <name>Cu cation</name>
        <dbReference type="ChEBI" id="CHEBI:23378"/>
        <label>A</label>
    </ligand>
</feature>
<dbReference type="OMA" id="QANFENM"/>
<keyword evidence="3" id="KW-0883">Thioether bond</keyword>
<dbReference type="Gramene" id="Kaladp1262s0012.1.v1.1">
    <property type="protein sequence ID" value="Kaladp1262s0012.1.v1.1.CDS.1"/>
    <property type="gene ID" value="Kaladp1262s0012.v1.1"/>
</dbReference>
<evidence type="ECO:0000313" key="13">
    <source>
        <dbReference type="Proteomes" id="UP000594263"/>
    </source>
</evidence>
<evidence type="ECO:0000256" key="2">
    <source>
        <dbReference type="ARBA" id="ARBA00022723"/>
    </source>
</evidence>
<dbReference type="AlphaFoldDB" id="A0A7N0VLV1"/>
<dbReference type="GO" id="GO:0004097">
    <property type="term" value="F:catechol oxidase activity"/>
    <property type="evidence" value="ECO:0007669"/>
    <property type="project" value="InterPro"/>
</dbReference>
<feature type="binding site" evidence="7">
    <location>
        <position position="336"/>
    </location>
    <ligand>
        <name>Cu cation</name>
        <dbReference type="ChEBI" id="CHEBI:23378"/>
        <label>B</label>
    </ligand>
</feature>
<feature type="disulfide bond" evidence="8">
    <location>
        <begin position="104"/>
        <end position="119"/>
    </location>
</feature>
<sequence length="613" mass="68050">MASLHYLLPSASPAAVVYGSPSAFLSSTAAQLWASSRSSSSRKPAHRVACQASKDRKNDLYSNSPLWLDRRNVLIGLGGLYGAAGLAGSDSNAAPLKAPRFDECDPADLPAGAAPTDCCPPRTTKAVDFVMPPKSAPIRVRPAAHLVSEEYVKKFEKAIELMKALPADDPRSFMQQADVHCAYCNGAHQQVGLPQLDFQIHNSWLFFPFHRWYVYFFERIAGKLIGDPNFAIPFWNWDAPGGSRMPALYTDPSSPLYDPIRDPAHVNGQIIDLDFNGVDPTITDAEQESVNLSIMYRQMVSNSKTKRLFFGSPFRAGEEDSPGGGSVEGLPHGPIHVWCGNPAEPNNENMGNFYSAARDPIFFGHHSNVDRMWVLWKEMGGKRRTDISDPDYLNTAFHFYDENAQLVRVRVGDCLDHKKLKYAYQKVDVPWMNAKPTPRRVKPAIKKKSSAGVANAAELPKKKFTDVSELPKRLNETIRSYIKRPKRSRSGKEKEDEEEELVIDLELDQSKYVKFDVYINDEDEPVSRPDNTEYAGSFVNVGRRKDLRKAGGGGHDGHGSGMIMARTCLRLGLTDLLEDLDADDDETVVVTLVPRAGSGAVKISGIRIEYDED</sequence>
<evidence type="ECO:0000256" key="3">
    <source>
        <dbReference type="ARBA" id="ARBA00022784"/>
    </source>
</evidence>
<dbReference type="EnsemblPlants" id="Kaladp1262s0012.1.v1.1">
    <property type="protein sequence ID" value="Kaladp1262s0012.1.v1.1.CDS.1"/>
    <property type="gene ID" value="Kaladp1262s0012.v1.1"/>
</dbReference>